<dbReference type="InterPro" id="IPR051604">
    <property type="entry name" value="Ergot_Alk_Oxidoreductase"/>
</dbReference>
<evidence type="ECO:0000313" key="2">
    <source>
        <dbReference type="EMBL" id="MFB2933657.1"/>
    </source>
</evidence>
<dbReference type="CDD" id="cd05231">
    <property type="entry name" value="NmrA_TMR_like_1_SDR_a"/>
    <property type="match status" value="1"/>
</dbReference>
<gene>
    <name evidence="2" type="ORF">ACE1B6_00085</name>
</gene>
<keyword evidence="3" id="KW-1185">Reference proteome</keyword>
<dbReference type="PANTHER" id="PTHR43162">
    <property type="match status" value="1"/>
</dbReference>
<organism evidence="2 3">
    <name type="scientific">Floridaenema fluviatile BLCC-F154</name>
    <dbReference type="NCBI Taxonomy" id="3153640"/>
    <lineage>
        <taxon>Bacteria</taxon>
        <taxon>Bacillati</taxon>
        <taxon>Cyanobacteriota</taxon>
        <taxon>Cyanophyceae</taxon>
        <taxon>Oscillatoriophycideae</taxon>
        <taxon>Aerosakkonematales</taxon>
        <taxon>Aerosakkonemataceae</taxon>
        <taxon>Floridanema</taxon>
        <taxon>Floridanema fluviatile</taxon>
    </lineage>
</organism>
<evidence type="ECO:0000259" key="1">
    <source>
        <dbReference type="Pfam" id="PF05368"/>
    </source>
</evidence>
<dbReference type="InterPro" id="IPR036291">
    <property type="entry name" value="NAD(P)-bd_dom_sf"/>
</dbReference>
<sequence length="301" mass="32352">MINEQENLMYVVFGATGQTGSAVANALLERNFPVRVVLRSDKAASTWREKGADVAVAEVTDVEAMTAAMREADAVYVMNPPAYNVSDMFALAEQIGECYVEALTNADARKVVLLSSVGSQHASGTGNILTTHILERMLGNLAVPVTFLRAAAFMENWGSAAAIAAEQGVLPSFFAPLDRRLPMVSTEDIGRTAAEAMIEDWKGQRIIELHGPIDYSPNDVAAAFAAVLNRNVQAIAVPESDWQATISSFGFSPEAVNSYSEMMRGFNSGYIVFESSPEIETRTGQTAIEAAVDRLTGSKSK</sequence>
<dbReference type="Gene3D" id="3.90.25.10">
    <property type="entry name" value="UDP-galactose 4-epimerase, domain 1"/>
    <property type="match status" value="1"/>
</dbReference>
<dbReference type="Proteomes" id="UP001576776">
    <property type="component" value="Unassembled WGS sequence"/>
</dbReference>
<evidence type="ECO:0000313" key="3">
    <source>
        <dbReference type="Proteomes" id="UP001576776"/>
    </source>
</evidence>
<feature type="domain" description="NmrA-like" evidence="1">
    <location>
        <begin position="11"/>
        <end position="268"/>
    </location>
</feature>
<dbReference type="EMBL" id="JBHFNS010000002">
    <property type="protein sequence ID" value="MFB2933657.1"/>
    <property type="molecule type" value="Genomic_DNA"/>
</dbReference>
<dbReference type="RefSeq" id="WP_413255193.1">
    <property type="nucleotide sequence ID" value="NZ_JBHFNS010000002.1"/>
</dbReference>
<protein>
    <submittedName>
        <fullName evidence="2">NmrA family NAD(P)-binding protein</fullName>
    </submittedName>
</protein>
<name>A0ABV4Y4G8_9CYAN</name>
<accession>A0ABV4Y4G8</accession>
<dbReference type="Pfam" id="PF05368">
    <property type="entry name" value="NmrA"/>
    <property type="match status" value="1"/>
</dbReference>
<dbReference type="PANTHER" id="PTHR43162:SF1">
    <property type="entry name" value="PRESTALK A DIFFERENTIATION PROTEIN A"/>
    <property type="match status" value="1"/>
</dbReference>
<reference evidence="2 3" key="1">
    <citation type="submission" date="2024-09" db="EMBL/GenBank/DDBJ databases">
        <title>Floridaenema gen nov. (Aerosakkonemataceae, Aerosakkonematales ord. nov., Cyanobacteria) from benthic tropical and subtropical fresh waters, with the description of four new species.</title>
        <authorList>
            <person name="Moretto J.A."/>
            <person name="Berthold D.E."/>
            <person name="Lefler F.W."/>
            <person name="Huang I.-S."/>
            <person name="Laughinghouse H. IV."/>
        </authorList>
    </citation>
    <scope>NUCLEOTIDE SEQUENCE [LARGE SCALE GENOMIC DNA]</scope>
    <source>
        <strain evidence="2 3">BLCC-F154</strain>
    </source>
</reference>
<dbReference type="InterPro" id="IPR008030">
    <property type="entry name" value="NmrA-like"/>
</dbReference>
<proteinExistence type="predicted"/>
<dbReference type="Gene3D" id="3.40.50.720">
    <property type="entry name" value="NAD(P)-binding Rossmann-like Domain"/>
    <property type="match status" value="1"/>
</dbReference>
<comment type="caution">
    <text evidence="2">The sequence shown here is derived from an EMBL/GenBank/DDBJ whole genome shotgun (WGS) entry which is preliminary data.</text>
</comment>
<dbReference type="SUPFAM" id="SSF51735">
    <property type="entry name" value="NAD(P)-binding Rossmann-fold domains"/>
    <property type="match status" value="1"/>
</dbReference>